<dbReference type="AlphaFoldDB" id="A0A243S7T8"/>
<evidence type="ECO:0000313" key="4">
    <source>
        <dbReference type="Proteomes" id="UP000195105"/>
    </source>
</evidence>
<accession>A0A243S7T8</accession>
<dbReference type="Proteomes" id="UP000195105">
    <property type="component" value="Unassembled WGS sequence"/>
</dbReference>
<dbReference type="EMBL" id="NGFN01000033">
    <property type="protein sequence ID" value="OUD03679.1"/>
    <property type="molecule type" value="Genomic_DNA"/>
</dbReference>
<protein>
    <recommendedName>
        <fullName evidence="2">Lsr2 DNA-binding domain-containing protein</fullName>
    </recommendedName>
</protein>
<feature type="domain" description="Lsr2 DNA-binding" evidence="2">
    <location>
        <begin position="31"/>
        <end position="65"/>
    </location>
</feature>
<sequence length="66" mass="7319">MDAVLRPFVEKGRKVGRTRETGRVRRGAAVGPSAEEVRAWARANGHQVNDRGRVPRGIREAFEAAH</sequence>
<gene>
    <name evidence="3" type="ORF">CA983_08395</name>
</gene>
<dbReference type="GO" id="GO:0016746">
    <property type="term" value="F:acyltransferase activity"/>
    <property type="evidence" value="ECO:0007669"/>
    <property type="project" value="InterPro"/>
</dbReference>
<dbReference type="InterPro" id="IPR055370">
    <property type="entry name" value="Lsr2_DNA-bd"/>
</dbReference>
<dbReference type="GO" id="GO:0003677">
    <property type="term" value="F:DNA binding"/>
    <property type="evidence" value="ECO:0007669"/>
    <property type="project" value="UniProtKB-KW"/>
</dbReference>
<name>A0A243S7T8_9ACTN</name>
<organism evidence="3 4">
    <name type="scientific">Streptomyces swartbergensis</name>
    <dbReference type="NCBI Taxonomy" id="487165"/>
    <lineage>
        <taxon>Bacteria</taxon>
        <taxon>Bacillati</taxon>
        <taxon>Actinomycetota</taxon>
        <taxon>Actinomycetes</taxon>
        <taxon>Kitasatosporales</taxon>
        <taxon>Streptomycetaceae</taxon>
        <taxon>Streptomyces</taxon>
    </lineage>
</organism>
<proteinExistence type="predicted"/>
<dbReference type="Gene3D" id="4.10.320.10">
    <property type="entry name" value="E3-binding domain"/>
    <property type="match status" value="1"/>
</dbReference>
<keyword evidence="1" id="KW-0238">DNA-binding</keyword>
<dbReference type="InterPro" id="IPR036625">
    <property type="entry name" value="E3-bd_dom_sf"/>
</dbReference>
<keyword evidence="4" id="KW-1185">Reference proteome</keyword>
<reference evidence="3 4" key="1">
    <citation type="submission" date="2017-05" db="EMBL/GenBank/DDBJ databases">
        <title>Biotechnological potential of actinobacteria isolated from South African environments.</title>
        <authorList>
            <person name="Le Roes-Hill M."/>
            <person name="Prins A."/>
            <person name="Durrell K.A."/>
        </authorList>
    </citation>
    <scope>NUCLEOTIDE SEQUENCE [LARGE SCALE GENOMIC DNA]</scope>
    <source>
        <strain evidence="3 4">HMC13</strain>
    </source>
</reference>
<evidence type="ECO:0000259" key="2">
    <source>
        <dbReference type="Pfam" id="PF23359"/>
    </source>
</evidence>
<evidence type="ECO:0000313" key="3">
    <source>
        <dbReference type="EMBL" id="OUD03679.1"/>
    </source>
</evidence>
<comment type="caution">
    <text evidence="3">The sequence shown here is derived from an EMBL/GenBank/DDBJ whole genome shotgun (WGS) entry which is preliminary data.</text>
</comment>
<evidence type="ECO:0000256" key="1">
    <source>
        <dbReference type="ARBA" id="ARBA00023125"/>
    </source>
</evidence>
<dbReference type="Pfam" id="PF23359">
    <property type="entry name" value="Lsr2_DNA-bd"/>
    <property type="match status" value="1"/>
</dbReference>